<sequence length="562" mass="56714">MLRAVQLWAAARPAAAAAAAASPLCSARPYSAAALAWLEQFVNYERRGVPPAAGTDSDAGFDLGRMRRLLADLGDPQAAWPAAVHVAGTKGKGSTVAMLAAILQAAGYKAGAYTSPHIIALNDRIAIGGSPISDAAFDALVARHSATVEAAAAREAAAGQALSHFEIVTALAFKHFQEQQVDAAVIEVGLGGVRDATNVLQPSSLAAAVVTAVGHDHAAALGGTIERIAAAKAGIMQAGRPVVLGRQPEAAAQEVLLARAQELGCPVIQAPDDVQFSSAGSSTDASGSSSSTGSDGTPALLWQQARMALRGHSAAALVGPGEPAELDIRLRVLGEHQLDNAAAAVAAAACLRQHGLERIGLQAVAAGLEAATLPGRFQLCQFQEDADAAAAAAARAAQGGSSGSAAGDAGAEPGPWVVLDGAHTPESAAALARTLRQAFPTAPVALVVAMAEDKQHREICQELRAIHPHVAIFTSVPIAGGAARCAGPGQLAGAWQAAAILGGGRTKGGVRTRELIQASLTAAVEKARMELRAQRAERGVVLVCGSLHAVGAALAQLPLVPC</sequence>
<dbReference type="SUPFAM" id="SSF53244">
    <property type="entry name" value="MurD-like peptide ligases, peptide-binding domain"/>
    <property type="match status" value="1"/>
</dbReference>
<dbReference type="InterPro" id="IPR013221">
    <property type="entry name" value="Mur_ligase_cen"/>
</dbReference>
<evidence type="ECO:0000256" key="6">
    <source>
        <dbReference type="ARBA" id="ARBA00022842"/>
    </source>
</evidence>
<evidence type="ECO:0000256" key="5">
    <source>
        <dbReference type="ARBA" id="ARBA00022840"/>
    </source>
</evidence>
<dbReference type="PANTHER" id="PTHR11136">
    <property type="entry name" value="FOLYLPOLYGLUTAMATE SYNTHASE-RELATED"/>
    <property type="match status" value="1"/>
</dbReference>
<evidence type="ECO:0000256" key="4">
    <source>
        <dbReference type="ARBA" id="ARBA00022741"/>
    </source>
</evidence>
<name>A0AAD5DXW5_9CHLO</name>
<dbReference type="Proteomes" id="UP001205105">
    <property type="component" value="Unassembled WGS sequence"/>
</dbReference>
<evidence type="ECO:0000313" key="11">
    <source>
        <dbReference type="Proteomes" id="UP001205105"/>
    </source>
</evidence>
<keyword evidence="11" id="KW-1185">Reference proteome</keyword>
<dbReference type="InterPro" id="IPR018109">
    <property type="entry name" value="Folylpolyglutamate_synth_CS"/>
</dbReference>
<dbReference type="InterPro" id="IPR036565">
    <property type="entry name" value="Mur-like_cat_sf"/>
</dbReference>
<feature type="domain" description="Mur ligase central" evidence="9">
    <location>
        <begin position="86"/>
        <end position="348"/>
    </location>
</feature>
<dbReference type="EMBL" id="JADXDR010000026">
    <property type="protein sequence ID" value="KAI7844583.1"/>
    <property type="molecule type" value="Genomic_DNA"/>
</dbReference>
<dbReference type="InterPro" id="IPR001645">
    <property type="entry name" value="Folylpolyglutamate_synth"/>
</dbReference>
<dbReference type="Pfam" id="PF08245">
    <property type="entry name" value="Mur_ligase_M"/>
    <property type="match status" value="1"/>
</dbReference>
<dbReference type="InterPro" id="IPR036615">
    <property type="entry name" value="Mur_ligase_C_dom_sf"/>
</dbReference>
<dbReference type="SUPFAM" id="SSF53623">
    <property type="entry name" value="MurD-like peptide ligases, catalytic domain"/>
    <property type="match status" value="1"/>
</dbReference>
<dbReference type="GO" id="GO:0005737">
    <property type="term" value="C:cytoplasm"/>
    <property type="evidence" value="ECO:0007669"/>
    <property type="project" value="TreeGrafter"/>
</dbReference>
<dbReference type="GO" id="GO:0008841">
    <property type="term" value="F:dihydrofolate synthase activity"/>
    <property type="evidence" value="ECO:0007669"/>
    <property type="project" value="TreeGrafter"/>
</dbReference>
<comment type="caution">
    <text evidence="10">The sequence shown here is derived from an EMBL/GenBank/DDBJ whole genome shotgun (WGS) entry which is preliminary data.</text>
</comment>
<organism evidence="10 11">
    <name type="scientific">Chlorella ohadii</name>
    <dbReference type="NCBI Taxonomy" id="2649997"/>
    <lineage>
        <taxon>Eukaryota</taxon>
        <taxon>Viridiplantae</taxon>
        <taxon>Chlorophyta</taxon>
        <taxon>core chlorophytes</taxon>
        <taxon>Trebouxiophyceae</taxon>
        <taxon>Chlorellales</taxon>
        <taxon>Chlorellaceae</taxon>
        <taxon>Chlorella clade</taxon>
        <taxon>Chlorella</taxon>
    </lineage>
</organism>
<keyword evidence="3" id="KW-0479">Metal-binding</keyword>
<proteinExistence type="inferred from homology"/>
<keyword evidence="6" id="KW-0460">Magnesium</keyword>
<dbReference type="GO" id="GO:0004326">
    <property type="term" value="F:tetrahydrofolylpolyglutamate synthase activity"/>
    <property type="evidence" value="ECO:0007669"/>
    <property type="project" value="InterPro"/>
</dbReference>
<protein>
    <recommendedName>
        <fullName evidence="12">Dihydrofolate synthetase</fullName>
    </recommendedName>
</protein>
<evidence type="ECO:0000259" key="9">
    <source>
        <dbReference type="Pfam" id="PF08245"/>
    </source>
</evidence>
<gene>
    <name evidence="10" type="ORF">COHA_001823</name>
</gene>
<evidence type="ECO:0000313" key="10">
    <source>
        <dbReference type="EMBL" id="KAI7844583.1"/>
    </source>
</evidence>
<evidence type="ECO:0000259" key="8">
    <source>
        <dbReference type="Pfam" id="PF02875"/>
    </source>
</evidence>
<evidence type="ECO:0000256" key="1">
    <source>
        <dbReference type="ARBA" id="ARBA00008276"/>
    </source>
</evidence>
<dbReference type="PROSITE" id="PS01012">
    <property type="entry name" value="FOLYLPOLYGLU_SYNT_2"/>
    <property type="match status" value="1"/>
</dbReference>
<dbReference type="AlphaFoldDB" id="A0AAD5DXW5"/>
<evidence type="ECO:0000256" key="7">
    <source>
        <dbReference type="SAM" id="MobiDB-lite"/>
    </source>
</evidence>
<evidence type="ECO:0008006" key="12">
    <source>
        <dbReference type="Google" id="ProtNLM"/>
    </source>
</evidence>
<dbReference type="NCBIfam" id="TIGR01499">
    <property type="entry name" value="folC"/>
    <property type="match status" value="1"/>
</dbReference>
<comment type="similarity">
    <text evidence="1">Belongs to the folylpolyglutamate synthase family.</text>
</comment>
<keyword evidence="2" id="KW-0436">Ligase</keyword>
<feature type="compositionally biased region" description="Low complexity" evidence="7">
    <location>
        <begin position="277"/>
        <end position="296"/>
    </location>
</feature>
<dbReference type="PANTHER" id="PTHR11136:SF0">
    <property type="entry name" value="DIHYDROFOLATE SYNTHETASE-RELATED"/>
    <property type="match status" value="1"/>
</dbReference>
<dbReference type="Pfam" id="PF02875">
    <property type="entry name" value="Mur_ligase_C"/>
    <property type="match status" value="1"/>
</dbReference>
<feature type="domain" description="Mur ligase C-terminal" evidence="8">
    <location>
        <begin position="414"/>
        <end position="546"/>
    </location>
</feature>
<dbReference type="InterPro" id="IPR004101">
    <property type="entry name" value="Mur_ligase_C"/>
</dbReference>
<feature type="region of interest" description="Disordered" evidence="7">
    <location>
        <begin position="276"/>
        <end position="297"/>
    </location>
</feature>
<evidence type="ECO:0000256" key="2">
    <source>
        <dbReference type="ARBA" id="ARBA00022598"/>
    </source>
</evidence>
<dbReference type="Gene3D" id="3.40.1190.10">
    <property type="entry name" value="Mur-like, catalytic domain"/>
    <property type="match status" value="1"/>
</dbReference>
<evidence type="ECO:0000256" key="3">
    <source>
        <dbReference type="ARBA" id="ARBA00022723"/>
    </source>
</evidence>
<dbReference type="Gene3D" id="3.90.190.20">
    <property type="entry name" value="Mur ligase, C-terminal domain"/>
    <property type="match status" value="1"/>
</dbReference>
<accession>A0AAD5DXW5</accession>
<keyword evidence="4" id="KW-0547">Nucleotide-binding</keyword>
<keyword evidence="5" id="KW-0067">ATP-binding</keyword>
<reference evidence="10" key="1">
    <citation type="submission" date="2020-11" db="EMBL/GenBank/DDBJ databases">
        <title>Chlorella ohadii genome sequencing and assembly.</title>
        <authorList>
            <person name="Murik O."/>
            <person name="Treves H."/>
            <person name="Kedem I."/>
            <person name="Shotland Y."/>
            <person name="Kaplan A."/>
        </authorList>
    </citation>
    <scope>NUCLEOTIDE SEQUENCE</scope>
    <source>
        <strain evidence="10">1</strain>
    </source>
</reference>
<dbReference type="GO" id="GO:0046872">
    <property type="term" value="F:metal ion binding"/>
    <property type="evidence" value="ECO:0007669"/>
    <property type="project" value="UniProtKB-KW"/>
</dbReference>
<dbReference type="GO" id="GO:0005524">
    <property type="term" value="F:ATP binding"/>
    <property type="evidence" value="ECO:0007669"/>
    <property type="project" value="UniProtKB-KW"/>
</dbReference>